<proteinExistence type="predicted"/>
<keyword evidence="2" id="KW-0808">Transferase</keyword>
<dbReference type="CDD" id="cd01651">
    <property type="entry name" value="RT_G2_intron"/>
    <property type="match status" value="1"/>
</dbReference>
<dbReference type="PANTHER" id="PTHR34047">
    <property type="entry name" value="NUCLEAR INTRON MATURASE 1, MITOCHONDRIAL-RELATED"/>
    <property type="match status" value="1"/>
</dbReference>
<evidence type="ECO:0000313" key="3">
    <source>
        <dbReference type="Proteomes" id="UP000663505"/>
    </source>
</evidence>
<dbReference type="InterPro" id="IPR000477">
    <property type="entry name" value="RT_dom"/>
</dbReference>
<dbReference type="CDD" id="cd00085">
    <property type="entry name" value="HNHc"/>
    <property type="match status" value="1"/>
</dbReference>
<sequence length="634" mass="73573">MKVHRLEIKTEQQLQGTLDAMYMEAKSGKRNFYGLLELARNPITIVTAIHKIKGNRGSNTPGVDGKRINDILQKDFEEVLALVQEQLDSYKPNMVRRKYIDKPGKAEKRALGIPTIVDRIVQEIVRMILEPILEAQFFDHSYGFRPMRDATQAIARMHHIMWQAKCFWIVEGDIRGFFDNVNHNILLKKLWRMGVRDKRILIIVKRMLKAGIMGEVAENPLGTAQGGIISPLLANAYLHDFDEYVASFWENHPKIQQHKNKWNAFTVMARYPDKYPRFYLVRYADDWVILTDSQENAIRMKELARSFLQRNGKLELATDKTLITDTTKHPVTFLGIETRVGKSRKGSSRLVTYSRPSGKAIKMARNKLKGQIKQIHDSFHRDRRIQAIQRYNSMVIGIGNYWSMSSMVSSVGSTIDHHLWYKLDKVFMKITGSKLGEFRKRKIPACETSNLPVRHAGHMSRVYYLEFEGCKVGVTNLAFSTYQAPKPKNPVETPYTEEGRKVWQERTERQLALHRPDEITLRDDLTVRTYGNKHTSPSKIKRNFEFYMNRGYALNRDKCRCKICGVLLTSNNLHTHHKDPKLPIEKINKVSNLVSTCIWCHDLIHTDVENPFVEGSKEYKQLEKFRKVIKDCSH</sequence>
<dbReference type="Proteomes" id="UP000663505">
    <property type="component" value="Chromosome"/>
</dbReference>
<evidence type="ECO:0000313" key="2">
    <source>
        <dbReference type="EMBL" id="QSO48786.1"/>
    </source>
</evidence>
<dbReference type="EMBL" id="CP071182">
    <property type="protein sequence ID" value="QSO48786.1"/>
    <property type="molecule type" value="Genomic_DNA"/>
</dbReference>
<dbReference type="InterPro" id="IPR051083">
    <property type="entry name" value="GrpII_Intron_Splice-Mob/Def"/>
</dbReference>
<evidence type="ECO:0000259" key="1">
    <source>
        <dbReference type="PROSITE" id="PS50878"/>
    </source>
</evidence>
<reference evidence="2 3" key="1">
    <citation type="submission" date="2021-02" db="EMBL/GenBank/DDBJ databases">
        <title>Alicyclobacillus curvatus sp. nov. and Alicyclobacillus mengziensis sp. nov., two acidophilic bacteria isolated from acid mine drainage.</title>
        <authorList>
            <person name="Huang Y."/>
        </authorList>
    </citation>
    <scope>NUCLEOTIDE SEQUENCE [LARGE SCALE GENOMIC DNA]</scope>
    <source>
        <strain evidence="2 3">S30H14</strain>
    </source>
</reference>
<dbReference type="Pfam" id="PF00078">
    <property type="entry name" value="RVT_1"/>
    <property type="match status" value="1"/>
</dbReference>
<keyword evidence="2" id="KW-0548">Nucleotidyltransferase</keyword>
<dbReference type="RefSeq" id="WP_206658100.1">
    <property type="nucleotide sequence ID" value="NZ_CP071182.1"/>
</dbReference>
<keyword evidence="3" id="KW-1185">Reference proteome</keyword>
<dbReference type="GO" id="GO:0003964">
    <property type="term" value="F:RNA-directed DNA polymerase activity"/>
    <property type="evidence" value="ECO:0007669"/>
    <property type="project" value="UniProtKB-KW"/>
</dbReference>
<feature type="domain" description="Reverse transcriptase" evidence="1">
    <location>
        <begin position="81"/>
        <end position="338"/>
    </location>
</feature>
<dbReference type="PROSITE" id="PS50878">
    <property type="entry name" value="RT_POL"/>
    <property type="match status" value="1"/>
</dbReference>
<dbReference type="PANTHER" id="PTHR34047:SF8">
    <property type="entry name" value="PROTEIN YKFC"/>
    <property type="match status" value="1"/>
</dbReference>
<dbReference type="NCBIfam" id="TIGR04416">
    <property type="entry name" value="group_II_RT_mat"/>
    <property type="match status" value="1"/>
</dbReference>
<dbReference type="SUPFAM" id="SSF56672">
    <property type="entry name" value="DNA/RNA polymerases"/>
    <property type="match status" value="1"/>
</dbReference>
<organism evidence="2 3">
    <name type="scientific">Alicyclobacillus mengziensis</name>
    <dbReference type="NCBI Taxonomy" id="2931921"/>
    <lineage>
        <taxon>Bacteria</taxon>
        <taxon>Bacillati</taxon>
        <taxon>Bacillota</taxon>
        <taxon>Bacilli</taxon>
        <taxon>Bacillales</taxon>
        <taxon>Alicyclobacillaceae</taxon>
        <taxon>Alicyclobacillus</taxon>
    </lineage>
</organism>
<gene>
    <name evidence="2" type="primary">ltrA</name>
    <name evidence="2" type="ORF">JZ786_07460</name>
</gene>
<dbReference type="InterPro" id="IPR030931">
    <property type="entry name" value="Group_II_RT_mat"/>
</dbReference>
<dbReference type="AlphaFoldDB" id="A0A9X7W146"/>
<dbReference type="KEGG" id="afx:JZ786_07460"/>
<protein>
    <submittedName>
        <fullName evidence="2">Group II intron reverse transcriptase/maturase</fullName>
        <ecNumber evidence="2">2.7.7.49</ecNumber>
    </submittedName>
</protein>
<dbReference type="InterPro" id="IPR043502">
    <property type="entry name" value="DNA/RNA_pol_sf"/>
</dbReference>
<dbReference type="Gene3D" id="1.10.30.50">
    <property type="match status" value="1"/>
</dbReference>
<dbReference type="InterPro" id="IPR003615">
    <property type="entry name" value="HNH_nuc"/>
</dbReference>
<accession>A0A9X7W146</accession>
<name>A0A9X7W146_9BACL</name>
<dbReference type="EC" id="2.7.7.49" evidence="2"/>
<keyword evidence="2" id="KW-0695">RNA-directed DNA polymerase</keyword>